<gene>
    <name evidence="5" type="ORF">GCM10025770_08330</name>
</gene>
<dbReference type="InterPro" id="IPR058647">
    <property type="entry name" value="BSH_CzcB-like"/>
</dbReference>
<proteinExistence type="inferred from homology"/>
<accession>A0ABP9QEH7</accession>
<dbReference type="Gene3D" id="1.10.287.470">
    <property type="entry name" value="Helix hairpin bin"/>
    <property type="match status" value="1"/>
</dbReference>
<feature type="domain" description="CzcB-like barrel-sandwich hybrid" evidence="4">
    <location>
        <begin position="69"/>
        <end position="214"/>
    </location>
</feature>
<sequence>MSLMMTTLHRALHRTLRLSPLPSLIASLTLFTVQATPVQAASAPAAERPASRPAREDLLGCLLMPSAEAEVGTPVTGVLGKVLVERGDRVKKGQAVAQLTDEVERASLAAASQRYENRAEVAAAKSAYEFAQKKAERARELYEKQFISPQALDQAESEAKVAAMKYAQAQEMRITAKQDVEVARAQLGLRTISSPINGVVVDRYLSAGERVEQKPILKIVQIDPLRVEVVAPANRFNSIRPGQLVKVLPELAGLKESPAAVVLVDPVIDAASNTFRVRLEMPNPGNVPSGLRCKVAFN</sequence>
<dbReference type="Pfam" id="PF25973">
    <property type="entry name" value="BSH_CzcB"/>
    <property type="match status" value="1"/>
</dbReference>
<dbReference type="PANTHER" id="PTHR30469">
    <property type="entry name" value="MULTIDRUG RESISTANCE PROTEIN MDTA"/>
    <property type="match status" value="1"/>
</dbReference>
<evidence type="ECO:0000256" key="2">
    <source>
        <dbReference type="SAM" id="Coils"/>
    </source>
</evidence>
<keyword evidence="2" id="KW-0175">Coiled coil</keyword>
<dbReference type="PANTHER" id="PTHR30469:SF15">
    <property type="entry name" value="HLYD FAMILY OF SECRETION PROTEINS"/>
    <property type="match status" value="1"/>
</dbReference>
<evidence type="ECO:0000313" key="5">
    <source>
        <dbReference type="EMBL" id="GAA5160571.1"/>
    </source>
</evidence>
<comment type="similarity">
    <text evidence="1">Belongs to the membrane fusion protein (MFP) (TC 8.A.1) family.</text>
</comment>
<feature type="chain" id="PRO_5046061362" description="CzcB-like barrel-sandwich hybrid domain-containing protein" evidence="3">
    <location>
        <begin position="36"/>
        <end position="298"/>
    </location>
</feature>
<dbReference type="Gene3D" id="2.40.50.100">
    <property type="match status" value="1"/>
</dbReference>
<dbReference type="NCBIfam" id="TIGR01730">
    <property type="entry name" value="RND_mfp"/>
    <property type="match status" value="1"/>
</dbReference>
<feature type="signal peptide" evidence="3">
    <location>
        <begin position="1"/>
        <end position="35"/>
    </location>
</feature>
<reference evidence="6" key="1">
    <citation type="journal article" date="2019" name="Int. J. Syst. Evol. Microbiol.">
        <title>The Global Catalogue of Microorganisms (GCM) 10K type strain sequencing project: providing services to taxonomists for standard genome sequencing and annotation.</title>
        <authorList>
            <consortium name="The Broad Institute Genomics Platform"/>
            <consortium name="The Broad Institute Genome Sequencing Center for Infectious Disease"/>
            <person name="Wu L."/>
            <person name="Ma J."/>
        </authorList>
    </citation>
    <scope>NUCLEOTIDE SEQUENCE [LARGE SCALE GENOMIC DNA]</scope>
    <source>
        <strain evidence="6">JCM 18715</strain>
    </source>
</reference>
<dbReference type="Proteomes" id="UP001500547">
    <property type="component" value="Unassembled WGS sequence"/>
</dbReference>
<comment type="caution">
    <text evidence="5">The sequence shown here is derived from an EMBL/GenBank/DDBJ whole genome shotgun (WGS) entry which is preliminary data.</text>
</comment>
<keyword evidence="3" id="KW-0732">Signal</keyword>
<dbReference type="Gene3D" id="2.40.30.170">
    <property type="match status" value="1"/>
</dbReference>
<keyword evidence="6" id="KW-1185">Reference proteome</keyword>
<dbReference type="EMBL" id="BAABLD010000005">
    <property type="protein sequence ID" value="GAA5160571.1"/>
    <property type="molecule type" value="Genomic_DNA"/>
</dbReference>
<protein>
    <recommendedName>
        <fullName evidence="4">CzcB-like barrel-sandwich hybrid domain-containing protein</fullName>
    </recommendedName>
</protein>
<evidence type="ECO:0000256" key="1">
    <source>
        <dbReference type="ARBA" id="ARBA00009477"/>
    </source>
</evidence>
<evidence type="ECO:0000256" key="3">
    <source>
        <dbReference type="SAM" id="SignalP"/>
    </source>
</evidence>
<evidence type="ECO:0000313" key="6">
    <source>
        <dbReference type="Proteomes" id="UP001500547"/>
    </source>
</evidence>
<name>A0ABP9QEH7_9RHOO</name>
<evidence type="ECO:0000259" key="4">
    <source>
        <dbReference type="Pfam" id="PF25973"/>
    </source>
</evidence>
<feature type="coiled-coil region" evidence="2">
    <location>
        <begin position="121"/>
        <end position="172"/>
    </location>
</feature>
<dbReference type="InterPro" id="IPR006143">
    <property type="entry name" value="RND_pump_MFP"/>
</dbReference>
<dbReference type="SUPFAM" id="SSF111369">
    <property type="entry name" value="HlyD-like secretion proteins"/>
    <property type="match status" value="1"/>
</dbReference>
<organism evidence="5 6">
    <name type="scientific">Viridibacterium curvum</name>
    <dbReference type="NCBI Taxonomy" id="1101404"/>
    <lineage>
        <taxon>Bacteria</taxon>
        <taxon>Pseudomonadati</taxon>
        <taxon>Pseudomonadota</taxon>
        <taxon>Betaproteobacteria</taxon>
        <taxon>Rhodocyclales</taxon>
        <taxon>Rhodocyclaceae</taxon>
        <taxon>Viridibacterium</taxon>
    </lineage>
</organism>